<feature type="region of interest" description="Disordered" evidence="1">
    <location>
        <begin position="36"/>
        <end position="70"/>
    </location>
</feature>
<evidence type="ECO:0000256" key="1">
    <source>
        <dbReference type="SAM" id="MobiDB-lite"/>
    </source>
</evidence>
<dbReference type="Proteomes" id="UP000070133">
    <property type="component" value="Unassembled WGS sequence"/>
</dbReference>
<organism evidence="2 3">
    <name type="scientific">Pseudocercospora eumusae</name>
    <dbReference type="NCBI Taxonomy" id="321146"/>
    <lineage>
        <taxon>Eukaryota</taxon>
        <taxon>Fungi</taxon>
        <taxon>Dikarya</taxon>
        <taxon>Ascomycota</taxon>
        <taxon>Pezizomycotina</taxon>
        <taxon>Dothideomycetes</taxon>
        <taxon>Dothideomycetidae</taxon>
        <taxon>Mycosphaerellales</taxon>
        <taxon>Mycosphaerellaceae</taxon>
        <taxon>Pseudocercospora</taxon>
    </lineage>
</organism>
<reference evidence="2 3" key="1">
    <citation type="submission" date="2015-07" db="EMBL/GenBank/DDBJ databases">
        <title>Comparative genomics of the Sigatoka disease complex on banana suggests a link between parallel evolutionary changes in Pseudocercospora fijiensis and Pseudocercospora eumusae and increased virulence on the banana host.</title>
        <authorList>
            <person name="Chang T.-C."/>
            <person name="Salvucci A."/>
            <person name="Crous P.W."/>
            <person name="Stergiopoulos I."/>
        </authorList>
    </citation>
    <scope>NUCLEOTIDE SEQUENCE [LARGE SCALE GENOMIC DNA]</scope>
    <source>
        <strain evidence="2 3">CBS 114824</strain>
    </source>
</reference>
<feature type="compositionally biased region" description="Basic and acidic residues" evidence="1">
    <location>
        <begin position="40"/>
        <end position="55"/>
    </location>
</feature>
<name>A0A139HF51_9PEZI</name>
<dbReference type="OrthoDB" id="4337792at2759"/>
<comment type="caution">
    <text evidence="2">The sequence shown here is derived from an EMBL/GenBank/DDBJ whole genome shotgun (WGS) entry which is preliminary data.</text>
</comment>
<sequence>LVASWSFTCNLSDICTSKVVWTRYVGFTAPYAGQDGDEMNGLRDEQHETSAEEYAHNSPATTRFETHDWPSNGPWRGRSDAYIWRLGTIMSYLGSDWTSDSQRHDDMMEAFSAVITN</sequence>
<gene>
    <name evidence="2" type="ORF">AC578_10903</name>
</gene>
<accession>A0A139HF51</accession>
<evidence type="ECO:0000313" key="3">
    <source>
        <dbReference type="Proteomes" id="UP000070133"/>
    </source>
</evidence>
<feature type="non-terminal residue" evidence="2">
    <location>
        <position position="1"/>
    </location>
</feature>
<dbReference type="EMBL" id="LFZN01000061">
    <property type="protein sequence ID" value="KXT01105.1"/>
    <property type="molecule type" value="Genomic_DNA"/>
</dbReference>
<dbReference type="AlphaFoldDB" id="A0A139HF51"/>
<evidence type="ECO:0000313" key="2">
    <source>
        <dbReference type="EMBL" id="KXT01105.1"/>
    </source>
</evidence>
<proteinExistence type="predicted"/>
<keyword evidence="3" id="KW-1185">Reference proteome</keyword>
<protein>
    <submittedName>
        <fullName evidence="2">Uncharacterized protein</fullName>
    </submittedName>
</protein>